<dbReference type="EMBL" id="JSAM01000031">
    <property type="protein sequence ID" value="KIA78205.1"/>
    <property type="molecule type" value="Genomic_DNA"/>
</dbReference>
<evidence type="ECO:0000256" key="3">
    <source>
        <dbReference type="ARBA" id="ARBA00023004"/>
    </source>
</evidence>
<dbReference type="SUPFAM" id="SSF46626">
    <property type="entry name" value="Cytochrome c"/>
    <property type="match status" value="2"/>
</dbReference>
<dbReference type="OMA" id="PMYPAYR"/>
<dbReference type="GO" id="GO:0046872">
    <property type="term" value="F:metal ion binding"/>
    <property type="evidence" value="ECO:0007669"/>
    <property type="project" value="UniProtKB-KW"/>
</dbReference>
<dbReference type="RefSeq" id="WP_006341555.1">
    <property type="nucleotide sequence ID" value="NZ_BAWW01000013.1"/>
</dbReference>
<gene>
    <name evidence="6" type="ORF">DB43_EL00160</name>
</gene>
<accession>A0A0C1CB86</accession>
<keyword evidence="2 4" id="KW-0479">Metal-binding</keyword>
<dbReference type="InterPro" id="IPR009056">
    <property type="entry name" value="Cyt_c-like_dom"/>
</dbReference>
<dbReference type="PANTHER" id="PTHR35008">
    <property type="entry name" value="BLL4482 PROTEIN-RELATED"/>
    <property type="match status" value="1"/>
</dbReference>
<comment type="caution">
    <text evidence="6">The sequence shown here is derived from an EMBL/GenBank/DDBJ whole genome shotgun (WGS) entry which is preliminary data.</text>
</comment>
<dbReference type="Pfam" id="PF21342">
    <property type="entry name" value="SoxA-TsdA_cyt-c"/>
    <property type="match status" value="1"/>
</dbReference>
<protein>
    <recommendedName>
        <fullName evidence="5">Cytochrome c domain-containing protein</fullName>
    </recommendedName>
</protein>
<evidence type="ECO:0000256" key="2">
    <source>
        <dbReference type="ARBA" id="ARBA00022723"/>
    </source>
</evidence>
<dbReference type="PATRIC" id="fig|83552.4.peg.592"/>
<evidence type="ECO:0000256" key="1">
    <source>
        <dbReference type="ARBA" id="ARBA00022617"/>
    </source>
</evidence>
<reference evidence="6 7" key="1">
    <citation type="journal article" date="2014" name="Mol. Biol. Evol.">
        <title>Massive expansion of Ubiquitination-related gene families within the Chlamydiae.</title>
        <authorList>
            <person name="Domman D."/>
            <person name="Collingro A."/>
            <person name="Lagkouvardos I."/>
            <person name="Gehre L."/>
            <person name="Weinmaier T."/>
            <person name="Rattei T."/>
            <person name="Subtil A."/>
            <person name="Horn M."/>
        </authorList>
    </citation>
    <scope>NUCLEOTIDE SEQUENCE [LARGE SCALE GENOMIC DNA]</scope>
    <source>
        <strain evidence="6 7">OEW1</strain>
    </source>
</reference>
<evidence type="ECO:0000313" key="7">
    <source>
        <dbReference type="Proteomes" id="UP000031307"/>
    </source>
</evidence>
<dbReference type="Pfam" id="PF00034">
    <property type="entry name" value="Cytochrom_C"/>
    <property type="match status" value="1"/>
</dbReference>
<feature type="domain" description="Cytochrome c" evidence="5">
    <location>
        <begin position="175"/>
        <end position="259"/>
    </location>
</feature>
<dbReference type="Proteomes" id="UP000031307">
    <property type="component" value="Unassembled WGS sequence"/>
</dbReference>
<dbReference type="AlphaFoldDB" id="A0A0C1CB86"/>
<dbReference type="InterPro" id="IPR036909">
    <property type="entry name" value="Cyt_c-like_dom_sf"/>
</dbReference>
<name>A0A0C1CB86_9BACT</name>
<keyword evidence="3 4" id="KW-0408">Iron</keyword>
<evidence type="ECO:0000256" key="4">
    <source>
        <dbReference type="PROSITE-ProRule" id="PRU00433"/>
    </source>
</evidence>
<dbReference type="PANTHER" id="PTHR35008:SF4">
    <property type="entry name" value="BLL4482 PROTEIN"/>
    <property type="match status" value="1"/>
</dbReference>
<evidence type="ECO:0000259" key="5">
    <source>
        <dbReference type="PROSITE" id="PS51007"/>
    </source>
</evidence>
<proteinExistence type="predicted"/>
<dbReference type="PROSITE" id="PS51007">
    <property type="entry name" value="CYTC"/>
    <property type="match status" value="1"/>
</dbReference>
<dbReference type="GO" id="GO:0009055">
    <property type="term" value="F:electron transfer activity"/>
    <property type="evidence" value="ECO:0007669"/>
    <property type="project" value="InterPro"/>
</dbReference>
<keyword evidence="1 4" id="KW-0349">Heme</keyword>
<dbReference type="InterPro" id="IPR051459">
    <property type="entry name" value="Cytochrome_c-type_DH"/>
</dbReference>
<evidence type="ECO:0000313" key="6">
    <source>
        <dbReference type="EMBL" id="KIA78205.1"/>
    </source>
</evidence>
<dbReference type="Gene3D" id="1.10.760.10">
    <property type="entry name" value="Cytochrome c-like domain"/>
    <property type="match status" value="2"/>
</dbReference>
<organism evidence="6 7">
    <name type="scientific">Parachlamydia acanthamoebae</name>
    <dbReference type="NCBI Taxonomy" id="83552"/>
    <lineage>
        <taxon>Bacteria</taxon>
        <taxon>Pseudomonadati</taxon>
        <taxon>Chlamydiota</taxon>
        <taxon>Chlamydiia</taxon>
        <taxon>Parachlamydiales</taxon>
        <taxon>Parachlamydiaceae</taxon>
        <taxon>Parachlamydia</taxon>
    </lineage>
</organism>
<sequence>MEHSRFVILFFIFFSLAGLFVALSSSNGMSSSNDTQEWRTTLLDPEMAPENIKPLVMQGFRILFDTKKHAPQYAGDEISCTNCHFNCGNTFGGENNGISLVGVTKKYPRAILDNPHYTLEERINACFTKSLNGKPVPLKSKEMKAMIAYLEWISKGVSNQAPWLGLKKLRSHAIPNAEKGNALYQQHCAACHGKDGEGQLRPDNLKYPPLWGNHSFNQAAGMNDLPTLAAFIYDNMPYQEPRLTVEEVLDIAAYITSQPRPIEIRTP</sequence>
<dbReference type="GO" id="GO:0020037">
    <property type="term" value="F:heme binding"/>
    <property type="evidence" value="ECO:0007669"/>
    <property type="project" value="InterPro"/>
</dbReference>